<organism evidence="2 3">
    <name type="scientific">Pandoraea communis</name>
    <dbReference type="NCBI Taxonomy" id="2508297"/>
    <lineage>
        <taxon>Bacteria</taxon>
        <taxon>Pseudomonadati</taxon>
        <taxon>Pseudomonadota</taxon>
        <taxon>Betaproteobacteria</taxon>
        <taxon>Burkholderiales</taxon>
        <taxon>Burkholderiaceae</taxon>
        <taxon>Pandoraea</taxon>
    </lineage>
</organism>
<dbReference type="SMART" id="SM00530">
    <property type="entry name" value="HTH_XRE"/>
    <property type="match status" value="1"/>
</dbReference>
<accession>A0A5E4WR48</accession>
<evidence type="ECO:0000313" key="2">
    <source>
        <dbReference type="EMBL" id="VVE27232.1"/>
    </source>
</evidence>
<keyword evidence="3" id="KW-1185">Reference proteome</keyword>
<gene>
    <name evidence="2" type="ORF">PCO31111_03465</name>
</gene>
<dbReference type="Gene3D" id="1.10.260.40">
    <property type="entry name" value="lambda repressor-like DNA-binding domains"/>
    <property type="match status" value="1"/>
</dbReference>
<evidence type="ECO:0000313" key="3">
    <source>
        <dbReference type="Proteomes" id="UP000383971"/>
    </source>
</evidence>
<proteinExistence type="predicted"/>
<dbReference type="EMBL" id="CABPSE010000012">
    <property type="protein sequence ID" value="VVE27232.1"/>
    <property type="molecule type" value="Genomic_DNA"/>
</dbReference>
<dbReference type="SUPFAM" id="SSF47413">
    <property type="entry name" value="lambda repressor-like DNA-binding domains"/>
    <property type="match status" value="1"/>
</dbReference>
<sequence>MATEKKTMSLTTRQEQAAAVKTIGARMRAARELCNLSQSAAARRLGYANPSKLSKVELATDTNSVPLWLIVRAARVYEVSVDFLFGATDDWEVGARMTQEREVSAWMFDTFDKLRQRDMETLKRLHDRVQTLTDAVAVMLAASEDASVALARFAELNPAFEEMRAGSRLVSAVERASDSAKAAKTKMERFRMECAVAAPQTHQLSLAL</sequence>
<dbReference type="AlphaFoldDB" id="A0A5E4WR48"/>
<dbReference type="CDD" id="cd00093">
    <property type="entry name" value="HTH_XRE"/>
    <property type="match status" value="1"/>
</dbReference>
<protein>
    <submittedName>
        <fullName evidence="2">Transcriptional regulator</fullName>
    </submittedName>
</protein>
<dbReference type="InterPro" id="IPR001387">
    <property type="entry name" value="Cro/C1-type_HTH"/>
</dbReference>
<dbReference type="RefSeq" id="WP_058379141.1">
    <property type="nucleotide sequence ID" value="NZ_CABPSE010000012.1"/>
</dbReference>
<name>A0A5E4WR48_9BURK</name>
<evidence type="ECO:0000259" key="1">
    <source>
        <dbReference type="PROSITE" id="PS50943"/>
    </source>
</evidence>
<dbReference type="InterPro" id="IPR010982">
    <property type="entry name" value="Lambda_DNA-bd_dom_sf"/>
</dbReference>
<dbReference type="Pfam" id="PF13560">
    <property type="entry name" value="HTH_31"/>
    <property type="match status" value="1"/>
</dbReference>
<dbReference type="Proteomes" id="UP000383971">
    <property type="component" value="Unassembled WGS sequence"/>
</dbReference>
<dbReference type="PROSITE" id="PS50943">
    <property type="entry name" value="HTH_CROC1"/>
    <property type="match status" value="1"/>
</dbReference>
<feature type="domain" description="HTH cro/C1-type" evidence="1">
    <location>
        <begin position="27"/>
        <end position="84"/>
    </location>
</feature>
<dbReference type="GO" id="GO:0003677">
    <property type="term" value="F:DNA binding"/>
    <property type="evidence" value="ECO:0007669"/>
    <property type="project" value="InterPro"/>
</dbReference>
<reference evidence="2 3" key="1">
    <citation type="submission" date="2019-08" db="EMBL/GenBank/DDBJ databases">
        <authorList>
            <person name="Peeters C."/>
        </authorList>
    </citation>
    <scope>NUCLEOTIDE SEQUENCE [LARGE SCALE GENOMIC DNA]</scope>
    <source>
        <strain evidence="2 3">LMG 31111</strain>
    </source>
</reference>